<proteinExistence type="predicted"/>
<dbReference type="OrthoDB" id="3224257at2759"/>
<protein>
    <submittedName>
        <fullName evidence="2">Uncharacterized protein</fullName>
    </submittedName>
</protein>
<gene>
    <name evidence="2" type="ORF">BD626DRAFT_364597</name>
</gene>
<feature type="compositionally biased region" description="Basic residues" evidence="1">
    <location>
        <begin position="528"/>
        <end position="537"/>
    </location>
</feature>
<organism evidence="2 3">
    <name type="scientific">Schizophyllum amplum</name>
    <dbReference type="NCBI Taxonomy" id="97359"/>
    <lineage>
        <taxon>Eukaryota</taxon>
        <taxon>Fungi</taxon>
        <taxon>Dikarya</taxon>
        <taxon>Basidiomycota</taxon>
        <taxon>Agaricomycotina</taxon>
        <taxon>Agaricomycetes</taxon>
        <taxon>Agaricomycetidae</taxon>
        <taxon>Agaricales</taxon>
        <taxon>Schizophyllaceae</taxon>
        <taxon>Schizophyllum</taxon>
    </lineage>
</organism>
<evidence type="ECO:0000313" key="3">
    <source>
        <dbReference type="Proteomes" id="UP000320762"/>
    </source>
</evidence>
<feature type="compositionally biased region" description="Pro residues" evidence="1">
    <location>
        <begin position="175"/>
        <end position="184"/>
    </location>
</feature>
<dbReference type="AlphaFoldDB" id="A0A550CDE2"/>
<feature type="region of interest" description="Disordered" evidence="1">
    <location>
        <begin position="291"/>
        <end position="318"/>
    </location>
</feature>
<reference evidence="2 3" key="1">
    <citation type="journal article" date="2019" name="New Phytol.">
        <title>Comparative genomics reveals unique wood-decay strategies and fruiting body development in the Schizophyllaceae.</title>
        <authorList>
            <person name="Almasi E."/>
            <person name="Sahu N."/>
            <person name="Krizsan K."/>
            <person name="Balint B."/>
            <person name="Kovacs G.M."/>
            <person name="Kiss B."/>
            <person name="Cseklye J."/>
            <person name="Drula E."/>
            <person name="Henrissat B."/>
            <person name="Nagy I."/>
            <person name="Chovatia M."/>
            <person name="Adam C."/>
            <person name="LaButti K."/>
            <person name="Lipzen A."/>
            <person name="Riley R."/>
            <person name="Grigoriev I.V."/>
            <person name="Nagy L.G."/>
        </authorList>
    </citation>
    <scope>NUCLEOTIDE SEQUENCE [LARGE SCALE GENOMIC DNA]</scope>
    <source>
        <strain evidence="2 3">NL-1724</strain>
    </source>
</reference>
<feature type="region of interest" description="Disordered" evidence="1">
    <location>
        <begin position="512"/>
        <end position="553"/>
    </location>
</feature>
<sequence>MLIKYIPEAPQPTVLFSLTFPELEDRGVQKPPAWLTQLNALSVEDLEVPRDGHALDKAAGIPSLLDEVLFDVPARAVSCRYQDGAVVRWHMAGTECLRALQRVLEDVNESAVQQEREDQRSKAEQKKAAGQESLNSPPATVKTQRHKKQRSLLMSLVASIVPHHHHHSRSTPSSPTTPTPPPVKGPQDDLMIALKAHQLCTQPALSPRALRRRARSTLVDAFRRFVLPELSRHYPVHGYYVWVLQSMLRRTHARMNELIEMFGGRIPDMLPAFGYHGDSGSMNASSAIFYSSDEDEDDTDDESSVHTPSSAHFGPLSNQRQNQLASASAYYSCQSHQRSTVSLPPAEVAEYRGFFELTRRLRHLLIACDARQTHMQNEQRQREAILEIRSRRRAWLNRALVPSKFGASTDSSLAMPFRSSRLAQASWTAEEYEYAPSAPRDCLAELIACGEDVSRLRAGLRRTHSSGSDMLFPVCEDDEREGAEADGADDARELDLELGLGGLSLAEERVPWAGGDSDEEMLPPPLCPRRRTSSMHKQRLDVRTPVELGIVAP</sequence>
<feature type="compositionally biased region" description="Polar residues" evidence="1">
    <location>
        <begin position="132"/>
        <end position="142"/>
    </location>
</feature>
<accession>A0A550CDE2</accession>
<feature type="non-terminal residue" evidence="2">
    <location>
        <position position="553"/>
    </location>
</feature>
<name>A0A550CDE2_9AGAR</name>
<feature type="region of interest" description="Disordered" evidence="1">
    <location>
        <begin position="163"/>
        <end position="188"/>
    </location>
</feature>
<keyword evidence="3" id="KW-1185">Reference proteome</keyword>
<feature type="compositionally biased region" description="Polar residues" evidence="1">
    <location>
        <begin position="305"/>
        <end position="318"/>
    </location>
</feature>
<evidence type="ECO:0000313" key="2">
    <source>
        <dbReference type="EMBL" id="TRM62830.1"/>
    </source>
</evidence>
<feature type="compositionally biased region" description="Acidic residues" evidence="1">
    <location>
        <begin position="292"/>
        <end position="302"/>
    </location>
</feature>
<feature type="region of interest" description="Disordered" evidence="1">
    <location>
        <begin position="111"/>
        <end position="148"/>
    </location>
</feature>
<evidence type="ECO:0000256" key="1">
    <source>
        <dbReference type="SAM" id="MobiDB-lite"/>
    </source>
</evidence>
<comment type="caution">
    <text evidence="2">The sequence shown here is derived from an EMBL/GenBank/DDBJ whole genome shotgun (WGS) entry which is preliminary data.</text>
</comment>
<dbReference type="EMBL" id="VDMD01000011">
    <property type="protein sequence ID" value="TRM62830.1"/>
    <property type="molecule type" value="Genomic_DNA"/>
</dbReference>
<feature type="compositionally biased region" description="Basic and acidic residues" evidence="1">
    <location>
        <begin position="114"/>
        <end position="129"/>
    </location>
</feature>
<dbReference type="Proteomes" id="UP000320762">
    <property type="component" value="Unassembled WGS sequence"/>
</dbReference>